<gene>
    <name evidence="2" type="ORF">HXX02_01970</name>
</gene>
<dbReference type="InterPro" id="IPR022028">
    <property type="entry name" value="DUF3604"/>
</dbReference>
<protein>
    <submittedName>
        <fullName evidence="2">DUF3604 domain-containing protein</fullName>
    </submittedName>
</protein>
<evidence type="ECO:0000313" key="3">
    <source>
        <dbReference type="Proteomes" id="UP001205566"/>
    </source>
</evidence>
<organism evidence="2 3">
    <name type="scientific">Microbulbifer elongatus</name>
    <dbReference type="NCBI Taxonomy" id="86173"/>
    <lineage>
        <taxon>Bacteria</taxon>
        <taxon>Pseudomonadati</taxon>
        <taxon>Pseudomonadota</taxon>
        <taxon>Gammaproteobacteria</taxon>
        <taxon>Cellvibrionales</taxon>
        <taxon>Microbulbiferaceae</taxon>
        <taxon>Microbulbifer</taxon>
    </lineage>
</organism>
<reference evidence="2" key="1">
    <citation type="thesis" date="2020" institute="Technische Universitat Dresden" country="Dresden, Germany">
        <title>The Agarolytic System of Microbulbifer elongatus PORT2, Isolated from Batu Karas, Pangandaran West Java Indonesia.</title>
        <authorList>
            <person name="Anggraeni S.R."/>
        </authorList>
    </citation>
    <scope>NUCLEOTIDE SEQUENCE</scope>
    <source>
        <strain evidence="2">PORT2</strain>
    </source>
</reference>
<feature type="region of interest" description="Disordered" evidence="1">
    <location>
        <begin position="1"/>
        <end position="25"/>
    </location>
</feature>
<sequence length="99" mass="11014">MTERHSVKRHKQTSALAPYRGAGGDNSVVIGTQRHKSTVFLKLLLHFSAKILRTIAIPTPRRSTYDAVRCDLPVVEGTASIQERTWSSPIRHRPAATNP</sequence>
<dbReference type="Pfam" id="PF12228">
    <property type="entry name" value="DUF3604"/>
    <property type="match status" value="1"/>
</dbReference>
<feature type="compositionally biased region" description="Basic residues" evidence="1">
    <location>
        <begin position="1"/>
        <end position="12"/>
    </location>
</feature>
<evidence type="ECO:0000313" key="2">
    <source>
        <dbReference type="EMBL" id="MCQ3828204.1"/>
    </source>
</evidence>
<keyword evidence="3" id="KW-1185">Reference proteome</keyword>
<proteinExistence type="predicted"/>
<accession>A0ABT1NWD2</accession>
<name>A0ABT1NWD2_9GAMM</name>
<evidence type="ECO:0000256" key="1">
    <source>
        <dbReference type="SAM" id="MobiDB-lite"/>
    </source>
</evidence>
<dbReference type="Proteomes" id="UP001205566">
    <property type="component" value="Unassembled WGS sequence"/>
</dbReference>
<dbReference type="EMBL" id="JACASI010000010">
    <property type="protein sequence ID" value="MCQ3828204.1"/>
    <property type="molecule type" value="Genomic_DNA"/>
</dbReference>
<comment type="caution">
    <text evidence="2">The sequence shown here is derived from an EMBL/GenBank/DDBJ whole genome shotgun (WGS) entry which is preliminary data.</text>
</comment>